<dbReference type="Gene3D" id="3.90.550.10">
    <property type="entry name" value="Spore Coat Polysaccharide Biosynthesis Protein SpsA, Chain A"/>
    <property type="match status" value="1"/>
</dbReference>
<feature type="domain" description="Glycosyltransferase 2-like" evidence="1">
    <location>
        <begin position="4"/>
        <end position="137"/>
    </location>
</feature>
<protein>
    <submittedName>
        <fullName evidence="2">Glycosyltransferase</fullName>
    </submittedName>
</protein>
<evidence type="ECO:0000313" key="3">
    <source>
        <dbReference type="Proteomes" id="UP000772618"/>
    </source>
</evidence>
<dbReference type="InterPro" id="IPR001173">
    <property type="entry name" value="Glyco_trans_2-like"/>
</dbReference>
<dbReference type="PANTHER" id="PTHR22916:SF3">
    <property type="entry name" value="UDP-GLCNAC:BETAGAL BETA-1,3-N-ACETYLGLUCOSAMINYLTRANSFERASE-LIKE PROTEIN 1"/>
    <property type="match status" value="1"/>
</dbReference>
<gene>
    <name evidence="2" type="ORF">KK060_18780</name>
</gene>
<dbReference type="RefSeq" id="WP_254155293.1">
    <property type="nucleotide sequence ID" value="NZ_JAHESD010000053.1"/>
</dbReference>
<sequence length="249" mass="28623">MKVSLITVSYNSAATIEDTIKSVVSQDYKDIEYIIVDGKSKDNTVNIIKSYDSNISKWISEPDKGIYDAMNKGLKMTSGEVVGMLNSDDYYFDNHIISKVADAFEDPSVDAVFGNLIVVDPDRLDKIVRLYSAKKWHPEKFAKGFMPPHPTFFVRRKYYEQFGLFKTDYKIASDYELLIRFLYVHKLKYKYLPFTMVVMRQGGVSSSGIKSNIILNKEIKRACLENGLKTNLPLIYMKYFTKVFELVGN</sequence>
<reference evidence="2 3" key="1">
    <citation type="submission" date="2021-05" db="EMBL/GenBank/DDBJ databases">
        <title>A Polyphasic approach of four new species of the genus Ohtaekwangia: Ohtaekwangia histidinii sp. nov., Ohtaekwangia cretensis sp. nov., Ohtaekwangia indiensis sp. nov., Ohtaekwangia reichenbachii sp. nov. from diverse environment.</title>
        <authorList>
            <person name="Octaviana S."/>
        </authorList>
    </citation>
    <scope>NUCLEOTIDE SEQUENCE [LARGE SCALE GENOMIC DNA]</scope>
    <source>
        <strain evidence="2 3">PWU20</strain>
    </source>
</reference>
<accession>A0ABS5VV80</accession>
<name>A0ABS5VV80_9BACT</name>
<dbReference type="Pfam" id="PF00535">
    <property type="entry name" value="Glycos_transf_2"/>
    <property type="match status" value="1"/>
</dbReference>
<dbReference type="PANTHER" id="PTHR22916">
    <property type="entry name" value="GLYCOSYLTRANSFERASE"/>
    <property type="match status" value="1"/>
</dbReference>
<proteinExistence type="predicted"/>
<keyword evidence="3" id="KW-1185">Reference proteome</keyword>
<evidence type="ECO:0000313" key="2">
    <source>
        <dbReference type="EMBL" id="MBT1705343.1"/>
    </source>
</evidence>
<organism evidence="2 3">
    <name type="scientific">Chryseosolibacter indicus</name>
    <dbReference type="NCBI Taxonomy" id="2782351"/>
    <lineage>
        <taxon>Bacteria</taxon>
        <taxon>Pseudomonadati</taxon>
        <taxon>Bacteroidota</taxon>
        <taxon>Cytophagia</taxon>
        <taxon>Cytophagales</taxon>
        <taxon>Chryseotaleaceae</taxon>
        <taxon>Chryseosolibacter</taxon>
    </lineage>
</organism>
<dbReference type="Proteomes" id="UP000772618">
    <property type="component" value="Unassembled WGS sequence"/>
</dbReference>
<evidence type="ECO:0000259" key="1">
    <source>
        <dbReference type="Pfam" id="PF00535"/>
    </source>
</evidence>
<dbReference type="SUPFAM" id="SSF53448">
    <property type="entry name" value="Nucleotide-diphospho-sugar transferases"/>
    <property type="match status" value="1"/>
</dbReference>
<dbReference type="InterPro" id="IPR029044">
    <property type="entry name" value="Nucleotide-diphossugar_trans"/>
</dbReference>
<dbReference type="EMBL" id="JAHESD010000053">
    <property type="protein sequence ID" value="MBT1705343.1"/>
    <property type="molecule type" value="Genomic_DNA"/>
</dbReference>
<dbReference type="CDD" id="cd06433">
    <property type="entry name" value="GT_2_WfgS_like"/>
    <property type="match status" value="1"/>
</dbReference>
<comment type="caution">
    <text evidence="2">The sequence shown here is derived from an EMBL/GenBank/DDBJ whole genome shotgun (WGS) entry which is preliminary data.</text>
</comment>